<evidence type="ECO:0000313" key="1">
    <source>
        <dbReference type="EMBL" id="KAI9262199.1"/>
    </source>
</evidence>
<gene>
    <name evidence="1" type="ORF">BDA99DRAFT_537545</name>
</gene>
<reference evidence="1" key="2">
    <citation type="submission" date="2023-02" db="EMBL/GenBank/DDBJ databases">
        <authorList>
            <consortium name="DOE Joint Genome Institute"/>
            <person name="Mondo S.J."/>
            <person name="Chang Y."/>
            <person name="Wang Y."/>
            <person name="Ahrendt S."/>
            <person name="Andreopoulos W."/>
            <person name="Barry K."/>
            <person name="Beard J."/>
            <person name="Benny G.L."/>
            <person name="Blankenship S."/>
            <person name="Bonito G."/>
            <person name="Cuomo C."/>
            <person name="Desiro A."/>
            <person name="Gervers K.A."/>
            <person name="Hundley H."/>
            <person name="Kuo A."/>
            <person name="LaButti K."/>
            <person name="Lang B.F."/>
            <person name="Lipzen A."/>
            <person name="O'Donnell K."/>
            <person name="Pangilinan J."/>
            <person name="Reynolds N."/>
            <person name="Sandor L."/>
            <person name="Smith M.W."/>
            <person name="Tsang A."/>
            <person name="Grigoriev I.V."/>
            <person name="Stajich J.E."/>
            <person name="Spatafora J.W."/>
        </authorList>
    </citation>
    <scope>NUCLEOTIDE SEQUENCE</scope>
    <source>
        <strain evidence="1">RSA 2281</strain>
    </source>
</reference>
<dbReference type="Proteomes" id="UP001209540">
    <property type="component" value="Unassembled WGS sequence"/>
</dbReference>
<dbReference type="EMBL" id="JAIXMP010000014">
    <property type="protein sequence ID" value="KAI9262199.1"/>
    <property type="molecule type" value="Genomic_DNA"/>
</dbReference>
<keyword evidence="2" id="KW-1185">Reference proteome</keyword>
<name>A0AAD5K976_9FUNG</name>
<reference evidence="1" key="1">
    <citation type="journal article" date="2022" name="IScience">
        <title>Evolution of zygomycete secretomes and the origins of terrestrial fungal ecologies.</title>
        <authorList>
            <person name="Chang Y."/>
            <person name="Wang Y."/>
            <person name="Mondo S."/>
            <person name="Ahrendt S."/>
            <person name="Andreopoulos W."/>
            <person name="Barry K."/>
            <person name="Beard J."/>
            <person name="Benny G.L."/>
            <person name="Blankenship S."/>
            <person name="Bonito G."/>
            <person name="Cuomo C."/>
            <person name="Desiro A."/>
            <person name="Gervers K.A."/>
            <person name="Hundley H."/>
            <person name="Kuo A."/>
            <person name="LaButti K."/>
            <person name="Lang B.F."/>
            <person name="Lipzen A."/>
            <person name="O'Donnell K."/>
            <person name="Pangilinan J."/>
            <person name="Reynolds N."/>
            <person name="Sandor L."/>
            <person name="Smith M.E."/>
            <person name="Tsang A."/>
            <person name="Grigoriev I.V."/>
            <person name="Stajich J.E."/>
            <person name="Spatafora J.W."/>
        </authorList>
    </citation>
    <scope>NUCLEOTIDE SEQUENCE</scope>
    <source>
        <strain evidence="1">RSA 2281</strain>
    </source>
</reference>
<accession>A0AAD5K976</accession>
<organism evidence="1 2">
    <name type="scientific">Phascolomyces articulosus</name>
    <dbReference type="NCBI Taxonomy" id="60185"/>
    <lineage>
        <taxon>Eukaryota</taxon>
        <taxon>Fungi</taxon>
        <taxon>Fungi incertae sedis</taxon>
        <taxon>Mucoromycota</taxon>
        <taxon>Mucoromycotina</taxon>
        <taxon>Mucoromycetes</taxon>
        <taxon>Mucorales</taxon>
        <taxon>Lichtheimiaceae</taxon>
        <taxon>Phascolomyces</taxon>
    </lineage>
</organism>
<comment type="caution">
    <text evidence="1">The sequence shown here is derived from an EMBL/GenBank/DDBJ whole genome shotgun (WGS) entry which is preliminary data.</text>
</comment>
<protein>
    <submittedName>
        <fullName evidence="1">Uncharacterized protein</fullName>
    </submittedName>
</protein>
<sequence>MVFPVLGVVPQLEPLTLLVDDLVITIADLEEMHDLCSKLQHLECSPKTRLEGGLHDLAPETIQLMMEPINTMKTLILPNTLWHEADICAKPYWAYITTKYPMIDTLQSYISIDDLSNPLPPREEERMCSMELKKDYFPHLEQVKLGPFAGRVATTWPLLVKDVIKVSLFRNATPGFLDWIHHTSTNRVQQLSFPVIPKAIDQLSHCSQLTELNIVLLHGDGSLHQEPPLDVVFSACTLLRKLVATGCIILCDDERHQGQYIDIDGDDDAMEMTSGNTKSTVNSSPLQSLVSLKTLILHNSIFKDSRILIRIGDRCPQLTHIELASCLWSISDLDIKHSAIRIEMPSHYFSYFNISSPSVCTYASGEDGNPSIFLELVDRGQEHRQPRHGYISQYREDVYFMIKRMNEIKSHEVSQNLANKSLALFKVERYRVGLVKLVIRRFMHSNNIAKILDKEEDVLNEEATLQAMKKVLDNRGYAQRCHTRYCGVVLYCRGVDLLYHSNIRLDLGDVKFCRKI</sequence>
<dbReference type="SUPFAM" id="SSF52047">
    <property type="entry name" value="RNI-like"/>
    <property type="match status" value="1"/>
</dbReference>
<dbReference type="AlphaFoldDB" id="A0AAD5K976"/>
<evidence type="ECO:0000313" key="2">
    <source>
        <dbReference type="Proteomes" id="UP001209540"/>
    </source>
</evidence>
<proteinExistence type="predicted"/>